<dbReference type="EMBL" id="JAAXOP010000009">
    <property type="protein sequence ID" value="NKY51850.1"/>
    <property type="molecule type" value="Genomic_DNA"/>
</dbReference>
<dbReference type="SUPFAM" id="SSF55718">
    <property type="entry name" value="SCP-like"/>
    <property type="match status" value="1"/>
</dbReference>
<dbReference type="InterPro" id="IPR024344">
    <property type="entry name" value="MDMPI_metal-binding"/>
</dbReference>
<feature type="domain" description="Mycothiol-dependent maleylpyruvate isomerase metal-binding" evidence="1">
    <location>
        <begin position="9"/>
        <end position="102"/>
    </location>
</feature>
<sequence length="261" mass="28726">MSSQHLPGLREERRTVLDFCGTLSEQQWAAPSAAAGWSVAEVVIHMTNTARALLTPTAAAVASTRDLERLNELLVDRKRSHTTRYVLPEFDIWSERGARSLRLLTTPGLAPLRVPVGELGWYRLDLVPAMLLFDWHTHLRHDIAPALDLAPPPTDPQRMHSVLTWLTTLLEHSHREALSWLDAPVALTLTGPGGGTWRIEVRGGRLRVRPGIAAGASAHIAALALEFPQWSTRRLPWRAGAVAITGDTELGARVLDSITLV</sequence>
<accession>A0A846Y1J0</accession>
<proteinExistence type="predicted"/>
<dbReference type="Gene3D" id="1.20.120.450">
    <property type="entry name" value="dinb family like domain"/>
    <property type="match status" value="1"/>
</dbReference>
<evidence type="ECO:0000259" key="1">
    <source>
        <dbReference type="Pfam" id="PF11716"/>
    </source>
</evidence>
<evidence type="ECO:0000313" key="2">
    <source>
        <dbReference type="EMBL" id="NKY51850.1"/>
    </source>
</evidence>
<name>A0A846Y1J0_9NOCA</name>
<dbReference type="Proteomes" id="UP000565711">
    <property type="component" value="Unassembled WGS sequence"/>
</dbReference>
<dbReference type="InterPro" id="IPR034660">
    <property type="entry name" value="DinB/YfiT-like"/>
</dbReference>
<keyword evidence="3" id="KW-1185">Reference proteome</keyword>
<evidence type="ECO:0000313" key="3">
    <source>
        <dbReference type="Proteomes" id="UP000565711"/>
    </source>
</evidence>
<dbReference type="AlphaFoldDB" id="A0A846Y1J0"/>
<reference evidence="2 3" key="1">
    <citation type="submission" date="2020-04" db="EMBL/GenBank/DDBJ databases">
        <title>MicrobeNet Type strains.</title>
        <authorList>
            <person name="Nicholson A.C."/>
        </authorList>
    </citation>
    <scope>NUCLEOTIDE SEQUENCE [LARGE SCALE GENOMIC DNA]</scope>
    <source>
        <strain evidence="2 3">JCM 12354</strain>
    </source>
</reference>
<dbReference type="Pfam" id="PF11716">
    <property type="entry name" value="MDMPI_N"/>
    <property type="match status" value="1"/>
</dbReference>
<gene>
    <name evidence="2" type="ORF">HGA08_16645</name>
</gene>
<organism evidence="2 3">
    <name type="scientific">Nocardia vermiculata</name>
    <dbReference type="NCBI Taxonomy" id="257274"/>
    <lineage>
        <taxon>Bacteria</taxon>
        <taxon>Bacillati</taxon>
        <taxon>Actinomycetota</taxon>
        <taxon>Actinomycetes</taxon>
        <taxon>Mycobacteriales</taxon>
        <taxon>Nocardiaceae</taxon>
        <taxon>Nocardia</taxon>
    </lineage>
</organism>
<dbReference type="SUPFAM" id="SSF109854">
    <property type="entry name" value="DinB/YfiT-like putative metalloenzymes"/>
    <property type="match status" value="1"/>
</dbReference>
<protein>
    <recommendedName>
        <fullName evidence="1">Mycothiol-dependent maleylpyruvate isomerase metal-binding domain-containing protein</fullName>
    </recommendedName>
</protein>
<dbReference type="GO" id="GO:0046872">
    <property type="term" value="F:metal ion binding"/>
    <property type="evidence" value="ECO:0007669"/>
    <property type="project" value="InterPro"/>
</dbReference>
<comment type="caution">
    <text evidence="2">The sequence shown here is derived from an EMBL/GenBank/DDBJ whole genome shotgun (WGS) entry which is preliminary data.</text>
</comment>
<dbReference type="InterPro" id="IPR036527">
    <property type="entry name" value="SCP2_sterol-bd_dom_sf"/>
</dbReference>
<dbReference type="RefSeq" id="WP_067871001.1">
    <property type="nucleotide sequence ID" value="NZ_JAAXOP010000009.1"/>
</dbReference>